<comment type="subcellular location">
    <subcellularLocation>
        <location evidence="4">Cytoplasm</location>
    </subcellularLocation>
    <subcellularLocation>
        <location evidence="3">Nucleus</location>
    </subcellularLocation>
</comment>
<proteinExistence type="inferred from homology"/>
<evidence type="ECO:0000256" key="1">
    <source>
        <dbReference type="ARBA" id="ARBA00001663"/>
    </source>
</evidence>
<organism evidence="19 20">
    <name type="scientific">Oryza meyeriana var. granulata</name>
    <dbReference type="NCBI Taxonomy" id="110450"/>
    <lineage>
        <taxon>Eukaryota</taxon>
        <taxon>Viridiplantae</taxon>
        <taxon>Streptophyta</taxon>
        <taxon>Embryophyta</taxon>
        <taxon>Tracheophyta</taxon>
        <taxon>Spermatophyta</taxon>
        <taxon>Magnoliopsida</taxon>
        <taxon>Liliopsida</taxon>
        <taxon>Poales</taxon>
        <taxon>Poaceae</taxon>
        <taxon>BOP clade</taxon>
        <taxon>Oryzoideae</taxon>
        <taxon>Oryzeae</taxon>
        <taxon>Oryzinae</taxon>
        <taxon>Oryza</taxon>
        <taxon>Oryza meyeriana</taxon>
    </lineage>
</organism>
<dbReference type="InterPro" id="IPR036397">
    <property type="entry name" value="RNaseH_sf"/>
</dbReference>
<dbReference type="OrthoDB" id="696953at2759"/>
<dbReference type="SUPFAM" id="SSF53098">
    <property type="entry name" value="Ribonuclease H-like"/>
    <property type="match status" value="1"/>
</dbReference>
<keyword evidence="12" id="KW-0269">Exonuclease</keyword>
<keyword evidence="13" id="KW-0694">RNA-binding</keyword>
<evidence type="ECO:0000256" key="16">
    <source>
        <dbReference type="ARBA" id="ARBA00023242"/>
    </source>
</evidence>
<keyword evidence="9" id="KW-0540">Nuclease</keyword>
<dbReference type="GO" id="GO:0005737">
    <property type="term" value="C:cytoplasm"/>
    <property type="evidence" value="ECO:0007669"/>
    <property type="project" value="UniProtKB-SubCell"/>
</dbReference>
<name>A0A6G1CSW9_9ORYZ</name>
<keyword evidence="15" id="KW-0804">Transcription</keyword>
<comment type="subunit">
    <text evidence="6">Component of the CCR4-NOT complex, at least composed of CRR4 and CAF1 proteins.</text>
</comment>
<dbReference type="InterPro" id="IPR012337">
    <property type="entry name" value="RNaseH-like_sf"/>
</dbReference>
<dbReference type="GO" id="GO:0030014">
    <property type="term" value="C:CCR4-NOT complex"/>
    <property type="evidence" value="ECO:0007669"/>
    <property type="project" value="InterPro"/>
</dbReference>
<keyword evidence="8" id="KW-0963">Cytoplasm</keyword>
<dbReference type="PANTHER" id="PTHR10797">
    <property type="entry name" value="CCR4-NOT TRANSCRIPTION COMPLEX SUBUNIT"/>
    <property type="match status" value="1"/>
</dbReference>
<evidence type="ECO:0000256" key="10">
    <source>
        <dbReference type="ARBA" id="ARBA00022723"/>
    </source>
</evidence>
<dbReference type="EMBL" id="SPHZ02000008">
    <property type="protein sequence ID" value="KAF0903286.1"/>
    <property type="molecule type" value="Genomic_DNA"/>
</dbReference>
<keyword evidence="10" id="KW-0479">Metal-binding</keyword>
<evidence type="ECO:0000256" key="4">
    <source>
        <dbReference type="ARBA" id="ARBA00004496"/>
    </source>
</evidence>
<evidence type="ECO:0000256" key="8">
    <source>
        <dbReference type="ARBA" id="ARBA00022490"/>
    </source>
</evidence>
<evidence type="ECO:0000256" key="18">
    <source>
        <dbReference type="SAM" id="MobiDB-lite"/>
    </source>
</evidence>
<evidence type="ECO:0000256" key="3">
    <source>
        <dbReference type="ARBA" id="ARBA00004123"/>
    </source>
</evidence>
<dbReference type="EC" id="3.1.13.4" evidence="7"/>
<evidence type="ECO:0000256" key="11">
    <source>
        <dbReference type="ARBA" id="ARBA00022801"/>
    </source>
</evidence>
<keyword evidence="20" id="KW-1185">Reference proteome</keyword>
<dbReference type="GO" id="GO:0003723">
    <property type="term" value="F:RNA binding"/>
    <property type="evidence" value="ECO:0007669"/>
    <property type="project" value="UniProtKB-KW"/>
</dbReference>
<evidence type="ECO:0000256" key="15">
    <source>
        <dbReference type="ARBA" id="ARBA00023163"/>
    </source>
</evidence>
<dbReference type="InterPro" id="IPR039637">
    <property type="entry name" value="CNOT7/CNOT8/Pop2"/>
</dbReference>
<dbReference type="Gene3D" id="3.30.420.10">
    <property type="entry name" value="Ribonuclease H-like superfamily/Ribonuclease H"/>
    <property type="match status" value="1"/>
</dbReference>
<evidence type="ECO:0000256" key="13">
    <source>
        <dbReference type="ARBA" id="ARBA00022884"/>
    </source>
</evidence>
<protein>
    <recommendedName>
        <fullName evidence="7">poly(A)-specific ribonuclease</fullName>
        <ecNumber evidence="7">3.1.13.4</ecNumber>
    </recommendedName>
</protein>
<dbReference type="GO" id="GO:0046872">
    <property type="term" value="F:metal ion binding"/>
    <property type="evidence" value="ECO:0007669"/>
    <property type="project" value="UniProtKB-KW"/>
</dbReference>
<evidence type="ECO:0000256" key="5">
    <source>
        <dbReference type="ARBA" id="ARBA00008372"/>
    </source>
</evidence>
<dbReference type="GO" id="GO:0004535">
    <property type="term" value="F:poly(A)-specific ribonuclease activity"/>
    <property type="evidence" value="ECO:0007669"/>
    <property type="project" value="UniProtKB-EC"/>
</dbReference>
<evidence type="ECO:0000256" key="14">
    <source>
        <dbReference type="ARBA" id="ARBA00023015"/>
    </source>
</evidence>
<evidence type="ECO:0000256" key="7">
    <source>
        <dbReference type="ARBA" id="ARBA00012161"/>
    </source>
</evidence>
<keyword evidence="11" id="KW-0378">Hydrolase</keyword>
<evidence type="ECO:0000256" key="6">
    <source>
        <dbReference type="ARBA" id="ARBA00011757"/>
    </source>
</evidence>
<dbReference type="Proteomes" id="UP000479710">
    <property type="component" value="Unassembled WGS sequence"/>
</dbReference>
<evidence type="ECO:0000313" key="20">
    <source>
        <dbReference type="Proteomes" id="UP000479710"/>
    </source>
</evidence>
<evidence type="ECO:0000313" key="19">
    <source>
        <dbReference type="EMBL" id="KAF0903286.1"/>
    </source>
</evidence>
<keyword evidence="14" id="KW-0805">Transcription regulation</keyword>
<comment type="caution">
    <text evidence="19">The sequence shown here is derived from an EMBL/GenBank/DDBJ whole genome shotgun (WGS) entry which is preliminary data.</text>
</comment>
<comment type="cofactor">
    <cofactor evidence="2">
        <name>a divalent metal cation</name>
        <dbReference type="ChEBI" id="CHEBI:60240"/>
    </cofactor>
</comment>
<keyword evidence="16" id="KW-0539">Nucleus</keyword>
<evidence type="ECO:0000256" key="12">
    <source>
        <dbReference type="ARBA" id="ARBA00022839"/>
    </source>
</evidence>
<evidence type="ECO:0000256" key="17">
    <source>
        <dbReference type="ARBA" id="ARBA00025148"/>
    </source>
</evidence>
<dbReference type="AlphaFoldDB" id="A0A6G1CSW9"/>
<comment type="function">
    <text evidence="17">Ubiquitous transcription factor required for a diverse set of processes. It is a component of the CCR4 complex involved in the control of gene expression.</text>
</comment>
<accession>A0A6G1CSW9</accession>
<comment type="catalytic activity">
    <reaction evidence="1">
        <text>Exonucleolytic cleavage of poly(A) to 5'-AMP.</text>
        <dbReference type="EC" id="3.1.13.4"/>
    </reaction>
</comment>
<dbReference type="InterPro" id="IPR006941">
    <property type="entry name" value="RNase_CAF1"/>
</dbReference>
<evidence type="ECO:0000256" key="9">
    <source>
        <dbReference type="ARBA" id="ARBA00022722"/>
    </source>
</evidence>
<evidence type="ECO:0000256" key="2">
    <source>
        <dbReference type="ARBA" id="ARBA00001968"/>
    </source>
</evidence>
<dbReference type="FunFam" id="3.30.420.10:FF:000067">
    <property type="entry name" value="Putative CCR4-associated factor 1 11"/>
    <property type="match status" value="1"/>
</dbReference>
<reference evidence="19 20" key="1">
    <citation type="submission" date="2019-11" db="EMBL/GenBank/DDBJ databases">
        <title>Whole genome sequence of Oryza granulata.</title>
        <authorList>
            <person name="Li W."/>
        </authorList>
    </citation>
    <scope>NUCLEOTIDE SEQUENCE [LARGE SCALE GENOMIC DNA]</scope>
    <source>
        <strain evidence="20">cv. Menghai</strain>
        <tissue evidence="19">Leaf</tissue>
    </source>
</reference>
<dbReference type="GO" id="GO:0005634">
    <property type="term" value="C:nucleus"/>
    <property type="evidence" value="ECO:0007669"/>
    <property type="project" value="UniProtKB-SubCell"/>
</dbReference>
<feature type="region of interest" description="Disordered" evidence="18">
    <location>
        <begin position="1"/>
        <end position="41"/>
    </location>
</feature>
<dbReference type="Pfam" id="PF04857">
    <property type="entry name" value="CAF1"/>
    <property type="match status" value="1"/>
</dbReference>
<gene>
    <name evidence="19" type="ORF">E2562_026569</name>
</gene>
<comment type="similarity">
    <text evidence="5">Belongs to the CAF1 family.</text>
</comment>
<sequence>MPRAPPTPTFPTRSTTIDDDDQNETRRVAATGGASSPAMAPFSGDVGPVMLAPPPPLPQFLPIATSSAVQSGSFGASFMRMSPPDISAHPLQLSHHHGVPMFSPPAVGEVEVRDVWAANLEEEMRNISAMLPSYPVVCMDTEFPGTVHDIDTLRHLRTPHQRYAVVKRNVDELKLLQLGVALSSPAGRCPVVWQFNFAGFDDRRDPHAHASIAMLREHGMNFFVLREYGIDPADFAGAFYRSGLGYGRLKWAAFSGSYDFAYLAKVVTGGRPLPETLEGFLAQVKSIFGPAVLDVKYIARFCGDGGGIRGGLEHVAAALGVQRAVGRAHNAGSDSLLTSDVLHAMVYRFFPNTGVLNHAGAIEGLV</sequence>